<dbReference type="AlphaFoldDB" id="A0A2I0X3E9"/>
<gene>
    <name evidence="2" type="ORF">MA16_Dca005437</name>
</gene>
<feature type="region of interest" description="Disordered" evidence="1">
    <location>
        <begin position="82"/>
        <end position="119"/>
    </location>
</feature>
<dbReference type="EMBL" id="KZ502191">
    <property type="protein sequence ID" value="PKU82432.1"/>
    <property type="molecule type" value="Genomic_DNA"/>
</dbReference>
<evidence type="ECO:0000256" key="1">
    <source>
        <dbReference type="SAM" id="MobiDB-lite"/>
    </source>
</evidence>
<proteinExistence type="predicted"/>
<reference evidence="2 3" key="2">
    <citation type="journal article" date="2017" name="Nature">
        <title>The Apostasia genome and the evolution of orchids.</title>
        <authorList>
            <person name="Zhang G.Q."/>
            <person name="Liu K.W."/>
            <person name="Li Z."/>
            <person name="Lohaus R."/>
            <person name="Hsiao Y.Y."/>
            <person name="Niu S.C."/>
            <person name="Wang J.Y."/>
            <person name="Lin Y.C."/>
            <person name="Xu Q."/>
            <person name="Chen L.J."/>
            <person name="Yoshida K."/>
            <person name="Fujiwara S."/>
            <person name="Wang Z.W."/>
            <person name="Zhang Y.Q."/>
            <person name="Mitsuda N."/>
            <person name="Wang M."/>
            <person name="Liu G.H."/>
            <person name="Pecoraro L."/>
            <person name="Huang H.X."/>
            <person name="Xiao X.J."/>
            <person name="Lin M."/>
            <person name="Wu X.Y."/>
            <person name="Wu W.L."/>
            <person name="Chen Y.Y."/>
            <person name="Chang S.B."/>
            <person name="Sakamoto S."/>
            <person name="Ohme-Takagi M."/>
            <person name="Yagi M."/>
            <person name="Zeng S.J."/>
            <person name="Shen C.Y."/>
            <person name="Yeh C.M."/>
            <person name="Luo Y.B."/>
            <person name="Tsai W.C."/>
            <person name="Van de Peer Y."/>
            <person name="Liu Z.J."/>
        </authorList>
    </citation>
    <scope>NUCLEOTIDE SEQUENCE [LARGE SCALE GENOMIC DNA]</scope>
    <source>
        <tissue evidence="2">The whole plant</tissue>
    </source>
</reference>
<evidence type="ECO:0000313" key="3">
    <source>
        <dbReference type="Proteomes" id="UP000233837"/>
    </source>
</evidence>
<organism evidence="2 3">
    <name type="scientific">Dendrobium catenatum</name>
    <dbReference type="NCBI Taxonomy" id="906689"/>
    <lineage>
        <taxon>Eukaryota</taxon>
        <taxon>Viridiplantae</taxon>
        <taxon>Streptophyta</taxon>
        <taxon>Embryophyta</taxon>
        <taxon>Tracheophyta</taxon>
        <taxon>Spermatophyta</taxon>
        <taxon>Magnoliopsida</taxon>
        <taxon>Liliopsida</taxon>
        <taxon>Asparagales</taxon>
        <taxon>Orchidaceae</taxon>
        <taxon>Epidendroideae</taxon>
        <taxon>Malaxideae</taxon>
        <taxon>Dendrobiinae</taxon>
        <taxon>Dendrobium</taxon>
    </lineage>
</organism>
<evidence type="ECO:0000313" key="2">
    <source>
        <dbReference type="EMBL" id="PKU82432.1"/>
    </source>
</evidence>
<feature type="compositionally biased region" description="Basic and acidic residues" evidence="1">
    <location>
        <begin position="96"/>
        <end position="110"/>
    </location>
</feature>
<accession>A0A2I0X3E9</accession>
<sequence length="119" mass="13452">MIKGSNIGRPFEHSPFTLDLSPIYGPCHSRKSINRPLISLERRIEARREEEKRRKKLLLDHRQTFAGPPLVALAFVEQPLEALTSAGPPPNAVTSPDHHVRPSPPPDHRLTSLLRWTTT</sequence>
<name>A0A2I0X3E9_9ASPA</name>
<keyword evidence="3" id="KW-1185">Reference proteome</keyword>
<reference evidence="2 3" key="1">
    <citation type="journal article" date="2016" name="Sci. Rep.">
        <title>The Dendrobium catenatum Lindl. genome sequence provides insights into polysaccharide synthase, floral development and adaptive evolution.</title>
        <authorList>
            <person name="Zhang G.Q."/>
            <person name="Xu Q."/>
            <person name="Bian C."/>
            <person name="Tsai W.C."/>
            <person name="Yeh C.M."/>
            <person name="Liu K.W."/>
            <person name="Yoshida K."/>
            <person name="Zhang L.S."/>
            <person name="Chang S.B."/>
            <person name="Chen F."/>
            <person name="Shi Y."/>
            <person name="Su Y.Y."/>
            <person name="Zhang Y.Q."/>
            <person name="Chen L.J."/>
            <person name="Yin Y."/>
            <person name="Lin M."/>
            <person name="Huang H."/>
            <person name="Deng H."/>
            <person name="Wang Z.W."/>
            <person name="Zhu S.L."/>
            <person name="Zhao X."/>
            <person name="Deng C."/>
            <person name="Niu S.C."/>
            <person name="Huang J."/>
            <person name="Wang M."/>
            <person name="Liu G.H."/>
            <person name="Yang H.J."/>
            <person name="Xiao X.J."/>
            <person name="Hsiao Y.Y."/>
            <person name="Wu W.L."/>
            <person name="Chen Y.Y."/>
            <person name="Mitsuda N."/>
            <person name="Ohme-Takagi M."/>
            <person name="Luo Y.B."/>
            <person name="Van de Peer Y."/>
            <person name="Liu Z.J."/>
        </authorList>
    </citation>
    <scope>NUCLEOTIDE SEQUENCE [LARGE SCALE GENOMIC DNA]</scope>
    <source>
        <tissue evidence="2">The whole plant</tissue>
    </source>
</reference>
<dbReference type="Proteomes" id="UP000233837">
    <property type="component" value="Unassembled WGS sequence"/>
</dbReference>
<protein>
    <submittedName>
        <fullName evidence="2">Uncharacterized protein</fullName>
    </submittedName>
</protein>